<evidence type="ECO:0000259" key="2">
    <source>
        <dbReference type="SMART" id="SM00651"/>
    </source>
</evidence>
<dbReference type="PANTHER" id="PTHR21415:SF1">
    <property type="entry name" value="U7 SNRNA-ASSOCIATED SM-LIKE PROTEIN LSM11"/>
    <property type="match status" value="1"/>
</dbReference>
<dbReference type="SMART" id="SM00651">
    <property type="entry name" value="Sm"/>
    <property type="match status" value="1"/>
</dbReference>
<dbReference type="Pfam" id="PF01423">
    <property type="entry name" value="LSM"/>
    <property type="match status" value="1"/>
</dbReference>
<evidence type="ECO:0000313" key="3">
    <source>
        <dbReference type="EMBL" id="DAZ95599.1"/>
    </source>
</evidence>
<dbReference type="EMBL" id="DAKRPA010000198">
    <property type="protein sequence ID" value="DAZ95599.1"/>
    <property type="molecule type" value="Genomic_DNA"/>
</dbReference>
<accession>A0AAV2YQX2</accession>
<evidence type="ECO:0000313" key="4">
    <source>
        <dbReference type="Proteomes" id="UP001146120"/>
    </source>
</evidence>
<evidence type="ECO:0000256" key="1">
    <source>
        <dbReference type="SAM" id="MobiDB-lite"/>
    </source>
</evidence>
<reference evidence="3" key="1">
    <citation type="submission" date="2022-11" db="EMBL/GenBank/DDBJ databases">
        <authorList>
            <person name="Morgan W.R."/>
            <person name="Tartar A."/>
        </authorList>
    </citation>
    <scope>NUCLEOTIDE SEQUENCE</scope>
    <source>
        <strain evidence="3">ARSEF 373</strain>
    </source>
</reference>
<keyword evidence="4" id="KW-1185">Reference proteome</keyword>
<dbReference type="Gene3D" id="2.30.30.100">
    <property type="match status" value="1"/>
</dbReference>
<feature type="region of interest" description="Disordered" evidence="1">
    <location>
        <begin position="149"/>
        <end position="180"/>
    </location>
</feature>
<proteinExistence type="predicted"/>
<dbReference type="AlphaFoldDB" id="A0AAV2YQX2"/>
<dbReference type="GO" id="GO:0005683">
    <property type="term" value="C:U7 snRNP"/>
    <property type="evidence" value="ECO:0007669"/>
    <property type="project" value="TreeGrafter"/>
</dbReference>
<sequence>MAPPRLDDAELQARLRAFYAKHNPGNDHNIAEIARKFAGREHVLCAKLAKKYGEAPDLVSPTDEEKTPTMGEKEPSKRIEDGLADAYDPSFQAYDTPTSRGGPLDFRAIDFDPLEALRSTRTRPLVATHPLDNIIKCRHLLPESDPSHQKLTGAVVPKKPSPASTPAASTSSETVKAATPAQRTPHAVKFLEDLADTYLDGPFMVLRRCFLERRRVCVVVRRVNSVRGQCTGFLKAFDKHMNVVLVDVHERMIPAAAHIANVAARQRNTDDDPVPPYSVARILHDRHMPPQMEHLYRKQLFIRGDNIVMVLEDQRKM</sequence>
<feature type="compositionally biased region" description="Low complexity" evidence="1">
    <location>
        <begin position="157"/>
        <end position="172"/>
    </location>
</feature>
<dbReference type="SUPFAM" id="SSF50182">
    <property type="entry name" value="Sm-like ribonucleoproteins"/>
    <property type="match status" value="1"/>
</dbReference>
<feature type="compositionally biased region" description="Basic and acidic residues" evidence="1">
    <location>
        <begin position="63"/>
        <end position="76"/>
    </location>
</feature>
<dbReference type="InterPro" id="IPR001163">
    <property type="entry name" value="Sm_dom_euk/arc"/>
</dbReference>
<organism evidence="3 4">
    <name type="scientific">Lagenidium giganteum</name>
    <dbReference type="NCBI Taxonomy" id="4803"/>
    <lineage>
        <taxon>Eukaryota</taxon>
        <taxon>Sar</taxon>
        <taxon>Stramenopiles</taxon>
        <taxon>Oomycota</taxon>
        <taxon>Peronosporomycetes</taxon>
        <taxon>Pythiales</taxon>
        <taxon>Pythiaceae</taxon>
    </lineage>
</organism>
<reference evidence="3" key="2">
    <citation type="journal article" date="2023" name="Microbiol Resour">
        <title>Decontamination and Annotation of the Draft Genome Sequence of the Oomycete Lagenidium giganteum ARSEF 373.</title>
        <authorList>
            <person name="Morgan W.R."/>
            <person name="Tartar A."/>
        </authorList>
    </citation>
    <scope>NUCLEOTIDE SEQUENCE</scope>
    <source>
        <strain evidence="3">ARSEF 373</strain>
    </source>
</reference>
<comment type="caution">
    <text evidence="3">The sequence shown here is derived from an EMBL/GenBank/DDBJ whole genome shotgun (WGS) entry which is preliminary data.</text>
</comment>
<dbReference type="PANTHER" id="PTHR21415">
    <property type="entry name" value="U7 SNRNA-ASSOCIATED SM-LIKE PROTEIN LSM11"/>
    <property type="match status" value="1"/>
</dbReference>
<dbReference type="GO" id="GO:0071209">
    <property type="term" value="F:U7 snRNA binding"/>
    <property type="evidence" value="ECO:0007669"/>
    <property type="project" value="InterPro"/>
</dbReference>
<protein>
    <recommendedName>
        <fullName evidence="2">Sm domain-containing protein</fullName>
    </recommendedName>
</protein>
<feature type="domain" description="Sm" evidence="2">
    <location>
        <begin position="208"/>
        <end position="312"/>
    </location>
</feature>
<gene>
    <name evidence="3" type="ORF">N0F65_006085</name>
</gene>
<dbReference type="InterPro" id="IPR010920">
    <property type="entry name" value="LSM_dom_sf"/>
</dbReference>
<dbReference type="GO" id="GO:0006398">
    <property type="term" value="P:mRNA 3'-end processing by stem-loop binding and cleavage"/>
    <property type="evidence" value="ECO:0007669"/>
    <property type="project" value="TreeGrafter"/>
</dbReference>
<feature type="region of interest" description="Disordered" evidence="1">
    <location>
        <begin position="56"/>
        <end position="76"/>
    </location>
</feature>
<dbReference type="Proteomes" id="UP001146120">
    <property type="component" value="Unassembled WGS sequence"/>
</dbReference>
<name>A0AAV2YQX2_9STRA</name>
<dbReference type="InterPro" id="IPR039267">
    <property type="entry name" value="Lsm11"/>
</dbReference>